<evidence type="ECO:0000256" key="2">
    <source>
        <dbReference type="PIRSR" id="PIRSR005902-1"/>
    </source>
</evidence>
<dbReference type="InterPro" id="IPR032466">
    <property type="entry name" value="Metal_Hydrolase"/>
</dbReference>
<dbReference type="Proteomes" id="UP000178114">
    <property type="component" value="Unassembled WGS sequence"/>
</dbReference>
<evidence type="ECO:0000313" key="3">
    <source>
        <dbReference type="EMBL" id="OGF80871.1"/>
    </source>
</evidence>
<comment type="caution">
    <text evidence="3">The sequence shown here is derived from an EMBL/GenBank/DDBJ whole genome shotgun (WGS) entry which is preliminary data.</text>
</comment>
<dbReference type="InterPro" id="IPR018228">
    <property type="entry name" value="DNase_TatD-rel_CS"/>
</dbReference>
<feature type="binding site" evidence="2">
    <location>
        <position position="220"/>
    </location>
    <ligand>
        <name>a divalent metal cation</name>
        <dbReference type="ChEBI" id="CHEBI:60240"/>
        <label>2</label>
    </ligand>
</feature>
<dbReference type="GO" id="GO:0016788">
    <property type="term" value="F:hydrolase activity, acting on ester bonds"/>
    <property type="evidence" value="ECO:0007669"/>
    <property type="project" value="InterPro"/>
</dbReference>
<feature type="binding site" evidence="2">
    <location>
        <position position="168"/>
    </location>
    <ligand>
        <name>a divalent metal cation</name>
        <dbReference type="ChEBI" id="CHEBI:60240"/>
        <label>2</label>
    </ligand>
</feature>
<dbReference type="GO" id="GO:0005829">
    <property type="term" value="C:cytosol"/>
    <property type="evidence" value="ECO:0007669"/>
    <property type="project" value="TreeGrafter"/>
</dbReference>
<dbReference type="PANTHER" id="PTHR46124:SF2">
    <property type="entry name" value="D-AMINOACYL-TRNA DEACYLASE"/>
    <property type="match status" value="1"/>
</dbReference>
<dbReference type="PIRSF" id="PIRSF005902">
    <property type="entry name" value="DNase_TatD"/>
    <property type="match status" value="1"/>
</dbReference>
<reference evidence="3 4" key="1">
    <citation type="journal article" date="2016" name="Nat. Commun.">
        <title>Thousands of microbial genomes shed light on interconnected biogeochemical processes in an aquifer system.</title>
        <authorList>
            <person name="Anantharaman K."/>
            <person name="Brown C.T."/>
            <person name="Hug L.A."/>
            <person name="Sharon I."/>
            <person name="Castelle C.J."/>
            <person name="Probst A.J."/>
            <person name="Thomas B.C."/>
            <person name="Singh A."/>
            <person name="Wilkins M.J."/>
            <person name="Karaoz U."/>
            <person name="Brodie E.L."/>
            <person name="Williams K.H."/>
            <person name="Hubbard S.S."/>
            <person name="Banfield J.F."/>
        </authorList>
    </citation>
    <scope>NUCLEOTIDE SEQUENCE [LARGE SCALE GENOMIC DNA]</scope>
</reference>
<keyword evidence="2" id="KW-0479">Metal-binding</keyword>
<dbReference type="SUPFAM" id="SSF51556">
    <property type="entry name" value="Metallo-dependent hydrolases"/>
    <property type="match status" value="1"/>
</dbReference>
<dbReference type="AlphaFoldDB" id="A0A1F5WZX2"/>
<gene>
    <name evidence="3" type="ORF">A2930_00975</name>
</gene>
<dbReference type="CDD" id="cd01310">
    <property type="entry name" value="TatD_DNAse"/>
    <property type="match status" value="1"/>
</dbReference>
<dbReference type="Pfam" id="PF01026">
    <property type="entry name" value="TatD_DNase"/>
    <property type="match status" value="1"/>
</dbReference>
<evidence type="ECO:0008006" key="5">
    <source>
        <dbReference type="Google" id="ProtNLM"/>
    </source>
</evidence>
<feature type="binding site" evidence="2">
    <location>
        <position position="10"/>
    </location>
    <ligand>
        <name>a divalent metal cation</name>
        <dbReference type="ChEBI" id="CHEBI:60240"/>
        <label>1</label>
    </ligand>
</feature>
<protein>
    <recommendedName>
        <fullName evidence="5">Hydrolase TatD</fullName>
    </recommendedName>
</protein>
<feature type="binding site" evidence="2">
    <location>
        <position position="12"/>
    </location>
    <ligand>
        <name>a divalent metal cation</name>
        <dbReference type="ChEBI" id="CHEBI:60240"/>
        <label>1</label>
    </ligand>
</feature>
<feature type="binding site" evidence="2">
    <location>
        <position position="268"/>
    </location>
    <ligand>
        <name>a divalent metal cation</name>
        <dbReference type="ChEBI" id="CHEBI:60240"/>
        <label>1</label>
    </ligand>
</feature>
<dbReference type="PANTHER" id="PTHR46124">
    <property type="entry name" value="D-AMINOACYL-TRNA DEACYLASE"/>
    <property type="match status" value="1"/>
</dbReference>
<dbReference type="STRING" id="1798351.A2930_00975"/>
<dbReference type="Gene3D" id="3.20.20.140">
    <property type="entry name" value="Metal-dependent hydrolases"/>
    <property type="match status" value="1"/>
</dbReference>
<evidence type="ECO:0000256" key="1">
    <source>
        <dbReference type="ARBA" id="ARBA00022801"/>
    </source>
</evidence>
<name>A0A1F5WZX2_9BACT</name>
<evidence type="ECO:0000313" key="4">
    <source>
        <dbReference type="Proteomes" id="UP000178114"/>
    </source>
</evidence>
<sequence length="320" mass="35598">MNTPKLIDVHTHTHFSAYNEDRDAVIRRALDAGIWLINVGTQKDTSQDAVNIAHKYLPAEAPPANWRAGSAKAGVFATVGLHPIHSEKSFHDEQETGAGGIGKGFVSRGEDFEYDYYKKLAEDPKVVAIGECGLDYYHLTPETKKRQAEIFRLQIALAREIGKPLMIHCRDHGKLKEGEPSGEAFADLIAILKEELNTTPSTPLLTKERGEGGRSPGVIHFFSGTVEDAKELMDLGFSFSFGGALTFARAYEKLVKFIPLDRIVLETDAPYVAPQAYRGKRNEPLYVEEVAKKIARILNKDFEEIAKITTENAIRVFNLK</sequence>
<feature type="binding site" evidence="2">
    <location>
        <position position="131"/>
    </location>
    <ligand>
        <name>a divalent metal cation</name>
        <dbReference type="ChEBI" id="CHEBI:60240"/>
        <label>1</label>
    </ligand>
</feature>
<dbReference type="InterPro" id="IPR001130">
    <property type="entry name" value="TatD-like"/>
</dbReference>
<keyword evidence="1" id="KW-0378">Hydrolase</keyword>
<dbReference type="PROSITE" id="PS01091">
    <property type="entry name" value="TATD_3"/>
    <property type="match status" value="1"/>
</dbReference>
<dbReference type="EMBL" id="MFID01000025">
    <property type="protein sequence ID" value="OGF80871.1"/>
    <property type="molecule type" value="Genomic_DNA"/>
</dbReference>
<organism evidence="3 4">
    <name type="scientific">Candidatus Giovannonibacteria bacterium RIFCSPLOWO2_01_FULL_45_34</name>
    <dbReference type="NCBI Taxonomy" id="1798351"/>
    <lineage>
        <taxon>Bacteria</taxon>
        <taxon>Candidatus Giovannoniibacteriota</taxon>
    </lineage>
</organism>
<accession>A0A1F5WZX2</accession>
<dbReference type="GO" id="GO:0046872">
    <property type="term" value="F:metal ion binding"/>
    <property type="evidence" value="ECO:0007669"/>
    <property type="project" value="UniProtKB-KW"/>
</dbReference>
<proteinExistence type="predicted"/>